<reference evidence="1" key="1">
    <citation type="submission" date="2019-04" db="EMBL/GenBank/DDBJ databases">
        <title>Microbes associate with the intestines of laboratory mice.</title>
        <authorList>
            <person name="Navarre W."/>
            <person name="Wong E."/>
            <person name="Huang K."/>
            <person name="Tropini C."/>
            <person name="Ng K."/>
            <person name="Yu B."/>
        </authorList>
    </citation>
    <scope>NUCLEOTIDE SEQUENCE</scope>
    <source>
        <strain evidence="1">NM04_E33</strain>
    </source>
</reference>
<dbReference type="Proteomes" id="UP000306319">
    <property type="component" value="Unassembled WGS sequence"/>
</dbReference>
<evidence type="ECO:0000313" key="1">
    <source>
        <dbReference type="EMBL" id="TGY80605.1"/>
    </source>
</evidence>
<protein>
    <submittedName>
        <fullName evidence="1">Cobalt ECF transporter T component CbiQ</fullName>
    </submittedName>
</protein>
<keyword evidence="2" id="KW-1185">Reference proteome</keyword>
<organism evidence="1 2">
    <name type="scientific">Lepagella muris</name>
    <dbReference type="NCBI Taxonomy" id="3032870"/>
    <lineage>
        <taxon>Bacteria</taxon>
        <taxon>Pseudomonadati</taxon>
        <taxon>Bacteroidota</taxon>
        <taxon>Bacteroidia</taxon>
        <taxon>Bacteroidales</taxon>
        <taxon>Muribaculaceae</taxon>
        <taxon>Lepagella</taxon>
    </lineage>
</organism>
<name>A0AC61RHU2_9BACT</name>
<evidence type="ECO:0000313" key="2">
    <source>
        <dbReference type="Proteomes" id="UP000306319"/>
    </source>
</evidence>
<comment type="caution">
    <text evidence="1">The sequence shown here is derived from an EMBL/GenBank/DDBJ whole genome shotgun (WGS) entry which is preliminary data.</text>
</comment>
<gene>
    <name evidence="1" type="primary">cbiQ</name>
    <name evidence="1" type="ORF">E5331_02480</name>
</gene>
<dbReference type="EMBL" id="SRYB01000002">
    <property type="protein sequence ID" value="TGY80605.1"/>
    <property type="molecule type" value="Genomic_DNA"/>
</dbReference>
<accession>A0AC61RHU2</accession>
<proteinExistence type="predicted"/>
<sequence>MNGLEKALQTLHGYGSRHSAIDTGIQLFVTLGFIVAVVSVPTVDPARLIWFFAFPVIMAEALRIGYAHVFCRSLWLLPFIILIGIFNPIIDRQPAWEIGNIVISKGWISFISVVLRGLLSVQALLILVDSCGFNNICRVLHGVGVPSVLVTQLQMLYRFMGVLMEEALIMHRARQSRGFGRKSYPLKMWATFAGQLLMRSLDRASRINRAMLARVYDSKRIHKAKRPKLTRNDWIYLAAWTTIILFIRFIDISAIIDKWLSTHLT</sequence>